<name>A0A1W0D5M7_9NEIS</name>
<protein>
    <recommendedName>
        <fullName evidence="3">DUF2158 domain-containing protein</fullName>
    </recommendedName>
</protein>
<gene>
    <name evidence="1" type="ORF">B0T45_05935</name>
</gene>
<evidence type="ECO:0000313" key="2">
    <source>
        <dbReference type="Proteomes" id="UP000192721"/>
    </source>
</evidence>
<dbReference type="EMBL" id="MUKV01000005">
    <property type="protein sequence ID" value="OQS42327.1"/>
    <property type="molecule type" value="Genomic_DNA"/>
</dbReference>
<proteinExistence type="predicted"/>
<comment type="caution">
    <text evidence="1">The sequence shown here is derived from an EMBL/GenBank/DDBJ whole genome shotgun (WGS) entry which is preliminary data.</text>
</comment>
<accession>A0A1W0D5M7</accession>
<dbReference type="Proteomes" id="UP000192721">
    <property type="component" value="Unassembled WGS sequence"/>
</dbReference>
<dbReference type="AlphaFoldDB" id="A0A1W0D5M7"/>
<reference evidence="1 2" key="1">
    <citation type="submission" date="2017-02" db="EMBL/GenBank/DDBJ databases">
        <title>Chromobacterium haemolyticum H5244.</title>
        <authorList>
            <person name="Gulvik C.A."/>
        </authorList>
    </citation>
    <scope>NUCLEOTIDE SEQUENCE [LARGE SCALE GENOMIC DNA]</scope>
    <source>
        <strain evidence="1 2">H5244</strain>
    </source>
</reference>
<evidence type="ECO:0008006" key="3">
    <source>
        <dbReference type="Google" id="ProtNLM"/>
    </source>
</evidence>
<sequence length="67" mass="7901">MNDIQSFQGFHVGQRVEVIDQDISARVDAVMFDVNGFTIRIRYWYDNMRHPEWVAPDEIRVSKKATT</sequence>
<organism evidence="1 2">
    <name type="scientific">Chromobacterium haemolyticum</name>
    <dbReference type="NCBI Taxonomy" id="394935"/>
    <lineage>
        <taxon>Bacteria</taxon>
        <taxon>Pseudomonadati</taxon>
        <taxon>Pseudomonadota</taxon>
        <taxon>Betaproteobacteria</taxon>
        <taxon>Neisseriales</taxon>
        <taxon>Chromobacteriaceae</taxon>
        <taxon>Chromobacterium</taxon>
    </lineage>
</organism>
<evidence type="ECO:0000313" key="1">
    <source>
        <dbReference type="EMBL" id="OQS42327.1"/>
    </source>
</evidence>
<dbReference type="RefSeq" id="WP_081554908.1">
    <property type="nucleotide sequence ID" value="NZ_MUKV01000005.1"/>
</dbReference>